<dbReference type="EMBL" id="BGZK01000270">
    <property type="protein sequence ID" value="GBP33196.1"/>
    <property type="molecule type" value="Genomic_DNA"/>
</dbReference>
<dbReference type="SUPFAM" id="SSF52087">
    <property type="entry name" value="CRAL/TRIO domain"/>
    <property type="match status" value="1"/>
</dbReference>
<dbReference type="OrthoDB" id="6432525at2759"/>
<feature type="domain" description="CRAL-TRIO" evidence="1">
    <location>
        <begin position="146"/>
        <end position="247"/>
    </location>
</feature>
<dbReference type="STRING" id="151549.A0A4C1V498"/>
<dbReference type="CDD" id="cd00170">
    <property type="entry name" value="SEC14"/>
    <property type="match status" value="1"/>
</dbReference>
<dbReference type="GO" id="GO:1902936">
    <property type="term" value="F:phosphatidylinositol bisphosphate binding"/>
    <property type="evidence" value="ECO:0007669"/>
    <property type="project" value="TreeGrafter"/>
</dbReference>
<dbReference type="GO" id="GO:0016020">
    <property type="term" value="C:membrane"/>
    <property type="evidence" value="ECO:0007669"/>
    <property type="project" value="TreeGrafter"/>
</dbReference>
<evidence type="ECO:0000313" key="3">
    <source>
        <dbReference type="Proteomes" id="UP000299102"/>
    </source>
</evidence>
<dbReference type="AlphaFoldDB" id="A0A4C1V498"/>
<accession>A0A4C1V498</accession>
<reference evidence="2 3" key="1">
    <citation type="journal article" date="2019" name="Commun. Biol.">
        <title>The bagworm genome reveals a unique fibroin gene that provides high tensile strength.</title>
        <authorList>
            <person name="Kono N."/>
            <person name="Nakamura H."/>
            <person name="Ohtoshi R."/>
            <person name="Tomita M."/>
            <person name="Numata K."/>
            <person name="Arakawa K."/>
        </authorList>
    </citation>
    <scope>NUCLEOTIDE SEQUENCE [LARGE SCALE GENOMIC DNA]</scope>
</reference>
<comment type="caution">
    <text evidence="2">The sequence shown here is derived from an EMBL/GenBank/DDBJ whole genome shotgun (WGS) entry which is preliminary data.</text>
</comment>
<dbReference type="PANTHER" id="PTHR10174">
    <property type="entry name" value="ALPHA-TOCOPHEROL TRANSFER PROTEIN-RELATED"/>
    <property type="match status" value="1"/>
</dbReference>
<keyword evidence="3" id="KW-1185">Reference proteome</keyword>
<organism evidence="2 3">
    <name type="scientific">Eumeta variegata</name>
    <name type="common">Bagworm moth</name>
    <name type="synonym">Eumeta japonica</name>
    <dbReference type="NCBI Taxonomy" id="151549"/>
    <lineage>
        <taxon>Eukaryota</taxon>
        <taxon>Metazoa</taxon>
        <taxon>Ecdysozoa</taxon>
        <taxon>Arthropoda</taxon>
        <taxon>Hexapoda</taxon>
        <taxon>Insecta</taxon>
        <taxon>Pterygota</taxon>
        <taxon>Neoptera</taxon>
        <taxon>Endopterygota</taxon>
        <taxon>Lepidoptera</taxon>
        <taxon>Glossata</taxon>
        <taxon>Ditrysia</taxon>
        <taxon>Tineoidea</taxon>
        <taxon>Psychidae</taxon>
        <taxon>Oiketicinae</taxon>
        <taxon>Eumeta</taxon>
    </lineage>
</organism>
<evidence type="ECO:0000259" key="1">
    <source>
        <dbReference type="PROSITE" id="PS50191"/>
    </source>
</evidence>
<proteinExistence type="predicted"/>
<dbReference type="Proteomes" id="UP000299102">
    <property type="component" value="Unassembled WGS sequence"/>
</dbReference>
<dbReference type="PANTHER" id="PTHR10174:SF213">
    <property type="entry name" value="CRAL-TRIO DOMAIN-CONTAINING PROTEIN"/>
    <property type="match status" value="1"/>
</dbReference>
<dbReference type="InterPro" id="IPR001251">
    <property type="entry name" value="CRAL-TRIO_dom"/>
</dbReference>
<dbReference type="PROSITE" id="PS50191">
    <property type="entry name" value="CRAL_TRIO"/>
    <property type="match status" value="1"/>
</dbReference>
<name>A0A4C1V498_EUMVA</name>
<dbReference type="SMART" id="SM00516">
    <property type="entry name" value="SEC14"/>
    <property type="match status" value="1"/>
</dbReference>
<protein>
    <submittedName>
        <fullName evidence="2">Alpha-tocopherol transfer protein-like</fullName>
    </submittedName>
</protein>
<gene>
    <name evidence="2" type="primary">TTPAL</name>
    <name evidence="2" type="ORF">EVAR_14877_1</name>
</gene>
<dbReference type="InterPro" id="IPR036865">
    <property type="entry name" value="CRAL-TRIO_dom_sf"/>
</dbReference>
<sequence length="301" mass="35153">MSVVLEFPVEKEYSKNLKIIPDDIKLLRQWVNAQPHLPFNYITDLDLILAYHSCDYEVEVAKQTIDLNFTLRTIFCFYQNREVNNNIEIVFQKWLLLPLSTPTVKGHRALYCQLLDEDPKDFVYVDTVRAFMMVMDLWQYEEGTVPGVVVILNMDKISLGHLSRVDLLVAQQFFYFLQEAMFVRLKEFHFMNAPNFMDKVLTLFKPFMQKELLEVVHVHQRGANTLDAFMPRPAFPKDAGGENKDSSILRDEIWSKIKANKQLIVDENKKRVNESLRPGNPKTISSIFSGIEHTFKKLDID</sequence>
<evidence type="ECO:0000313" key="2">
    <source>
        <dbReference type="EMBL" id="GBP33196.1"/>
    </source>
</evidence>
<dbReference type="Pfam" id="PF00650">
    <property type="entry name" value="CRAL_TRIO"/>
    <property type="match status" value="1"/>
</dbReference>
<dbReference type="Gene3D" id="3.40.525.10">
    <property type="entry name" value="CRAL-TRIO lipid binding domain"/>
    <property type="match status" value="1"/>
</dbReference>